<dbReference type="GO" id="GO:1901137">
    <property type="term" value="P:carbohydrate derivative biosynthetic process"/>
    <property type="evidence" value="ECO:0007669"/>
    <property type="project" value="UniProtKB-ARBA"/>
</dbReference>
<gene>
    <name evidence="5" type="ORF">Nans01_31710</name>
</gene>
<dbReference type="InterPro" id="IPR050194">
    <property type="entry name" value="Glycosyltransferase_grp1"/>
</dbReference>
<reference evidence="5" key="1">
    <citation type="submission" date="2023-02" db="EMBL/GenBank/DDBJ databases">
        <title>Nocardiopsis ansamitocini NBRC 112285.</title>
        <authorList>
            <person name="Ichikawa N."/>
            <person name="Sato H."/>
            <person name="Tonouchi N."/>
        </authorList>
    </citation>
    <scope>NUCLEOTIDE SEQUENCE</scope>
    <source>
        <strain evidence="5">NBRC 112285</strain>
    </source>
</reference>
<evidence type="ECO:0000313" key="5">
    <source>
        <dbReference type="EMBL" id="GLU48820.1"/>
    </source>
</evidence>
<accession>A0A9W6P7B3</accession>
<dbReference type="CDD" id="cd03801">
    <property type="entry name" value="GT4_PimA-like"/>
    <property type="match status" value="1"/>
</dbReference>
<name>A0A9W6P7B3_9ACTN</name>
<feature type="domain" description="Glycosyltransferase subfamily 4-like N-terminal" evidence="4">
    <location>
        <begin position="17"/>
        <end position="175"/>
    </location>
</feature>
<dbReference type="FunFam" id="3.40.50.2000:FF:000069">
    <property type="entry name" value="Alpha-(1-6)-phosphatidylinositol monomannoside mannosyltransferase"/>
    <property type="match status" value="1"/>
</dbReference>
<evidence type="ECO:0000256" key="2">
    <source>
        <dbReference type="ARBA" id="ARBA00022679"/>
    </source>
</evidence>
<evidence type="ECO:0000313" key="6">
    <source>
        <dbReference type="Proteomes" id="UP001165092"/>
    </source>
</evidence>
<keyword evidence="1" id="KW-0328">Glycosyltransferase</keyword>
<keyword evidence="2 5" id="KW-0808">Transferase</keyword>
<dbReference type="InterPro" id="IPR001296">
    <property type="entry name" value="Glyco_trans_1"/>
</dbReference>
<dbReference type="SUPFAM" id="SSF53756">
    <property type="entry name" value="UDP-Glycosyltransferase/glycogen phosphorylase"/>
    <property type="match status" value="1"/>
</dbReference>
<dbReference type="GO" id="GO:0016758">
    <property type="term" value="F:hexosyltransferase activity"/>
    <property type="evidence" value="ECO:0007669"/>
    <property type="project" value="TreeGrafter"/>
</dbReference>
<dbReference type="RefSeq" id="WP_285760293.1">
    <property type="nucleotide sequence ID" value="NZ_BSQG01000005.1"/>
</dbReference>
<organism evidence="5 6">
    <name type="scientific">Nocardiopsis ansamitocini</name>
    <dbReference type="NCBI Taxonomy" id="1670832"/>
    <lineage>
        <taxon>Bacteria</taxon>
        <taxon>Bacillati</taxon>
        <taxon>Actinomycetota</taxon>
        <taxon>Actinomycetes</taxon>
        <taxon>Streptosporangiales</taxon>
        <taxon>Nocardiopsidaceae</taxon>
        <taxon>Nocardiopsis</taxon>
    </lineage>
</organism>
<dbReference type="PANTHER" id="PTHR45947">
    <property type="entry name" value="SULFOQUINOVOSYL TRANSFERASE SQD2"/>
    <property type="match status" value="1"/>
</dbReference>
<keyword evidence="6" id="KW-1185">Reference proteome</keyword>
<evidence type="ECO:0000259" key="4">
    <source>
        <dbReference type="Pfam" id="PF13439"/>
    </source>
</evidence>
<evidence type="ECO:0000259" key="3">
    <source>
        <dbReference type="Pfam" id="PF00534"/>
    </source>
</evidence>
<evidence type="ECO:0000256" key="1">
    <source>
        <dbReference type="ARBA" id="ARBA00022676"/>
    </source>
</evidence>
<feature type="domain" description="Glycosyl transferase family 1" evidence="3">
    <location>
        <begin position="192"/>
        <end position="357"/>
    </location>
</feature>
<comment type="caution">
    <text evidence="5">The sequence shown here is derived from an EMBL/GenBank/DDBJ whole genome shotgun (WGS) entry which is preliminary data.</text>
</comment>
<dbReference type="PANTHER" id="PTHR45947:SF3">
    <property type="entry name" value="SULFOQUINOVOSYL TRANSFERASE SQD2"/>
    <property type="match status" value="1"/>
</dbReference>
<proteinExistence type="predicted"/>
<dbReference type="AlphaFoldDB" id="A0A9W6P7B3"/>
<dbReference type="Proteomes" id="UP001165092">
    <property type="component" value="Unassembled WGS sequence"/>
</dbReference>
<dbReference type="Pfam" id="PF00534">
    <property type="entry name" value="Glycos_transf_1"/>
    <property type="match status" value="1"/>
</dbReference>
<dbReference type="InterPro" id="IPR028098">
    <property type="entry name" value="Glyco_trans_4-like_N"/>
</dbReference>
<dbReference type="EMBL" id="BSQG01000005">
    <property type="protein sequence ID" value="GLU48820.1"/>
    <property type="molecule type" value="Genomic_DNA"/>
</dbReference>
<dbReference type="Pfam" id="PF13439">
    <property type="entry name" value="Glyco_transf_4"/>
    <property type="match status" value="1"/>
</dbReference>
<protein>
    <submittedName>
        <fullName evidence="5">Glycosyl transferase family 1</fullName>
    </submittedName>
</protein>
<sequence>MAGRTLLVTNDFPPRQGGIETFGYELAVRLAAEGGVVVYTSSSTGDHDFDAGLDFPVRRDTASTLLPTRRVGERAVELMTEYGCDRVVFGAAAPLGLLARRLRAAGARRIVAITHGHEVWWARLPGPSWLLARIAADVDALTYLGAFTRSALVRAVRPDDHAKLSRLAPGVDPERFRPGLDGAPMRRRYGLGDAPVILCVARLVPRKGVDTLIRAMTWVRLRVPRARLLVVGQGPDADRLRALARWAGVGEEVVFAGGHPHTELPAFFAAADVFAMPSRTRRAGLEAEGLGIVYLEAAASGLPVLVGNSGGAPDTVRHGETGFVVDGEDPRAVADRLDMLLGHPQLASKMGERGRERILAEWTWDASARRLVELLE</sequence>
<dbReference type="Gene3D" id="3.40.50.2000">
    <property type="entry name" value="Glycogen Phosphorylase B"/>
    <property type="match status" value="2"/>
</dbReference>